<dbReference type="Proteomes" id="UP000434209">
    <property type="component" value="Chromosome 2"/>
</dbReference>
<dbReference type="AlphaFoldDB" id="A0A7Z2JA73"/>
<reference evidence="1 2" key="1">
    <citation type="submission" date="2019-12" db="EMBL/GenBank/DDBJ databases">
        <title>Paraburkholderia acidiphila 7Q-K02 sp. nov and Paraburkholderia acidisoli DHF22 sp. nov., two strains isolated from forest soil.</title>
        <authorList>
            <person name="Gao Z."/>
            <person name="Qiu L."/>
        </authorList>
    </citation>
    <scope>NUCLEOTIDE SEQUENCE [LARGE SCALE GENOMIC DNA]</scope>
    <source>
        <strain evidence="1 2">7Q-K02</strain>
    </source>
</reference>
<protein>
    <submittedName>
        <fullName evidence="1">Type II toxin-antitoxin system RelE/ParE family toxin</fullName>
    </submittedName>
</protein>
<keyword evidence="2" id="KW-1185">Reference proteome</keyword>
<evidence type="ECO:0000313" key="1">
    <source>
        <dbReference type="EMBL" id="QGZ57577.1"/>
    </source>
</evidence>
<dbReference type="RefSeq" id="WP_158760520.1">
    <property type="nucleotide sequence ID" value="NZ_CP046910.1"/>
</dbReference>
<accession>A0A7Z2JA73</accession>
<dbReference type="PANTHER" id="PTHR41791">
    <property type="entry name" value="SSL7039 PROTEIN"/>
    <property type="match status" value="1"/>
</dbReference>
<dbReference type="PIRSF" id="PIRSF028744">
    <property type="entry name" value="Addict_mod_HI1419"/>
    <property type="match status" value="1"/>
</dbReference>
<dbReference type="EMBL" id="CP046910">
    <property type="protein sequence ID" value="QGZ57577.1"/>
    <property type="molecule type" value="Genomic_DNA"/>
</dbReference>
<dbReference type="PANTHER" id="PTHR41791:SF1">
    <property type="entry name" value="SSL7039 PROTEIN"/>
    <property type="match status" value="1"/>
</dbReference>
<gene>
    <name evidence="1" type="ORF">FAZ97_22015</name>
</gene>
<dbReference type="NCBIfam" id="TIGR02683">
    <property type="entry name" value="upstrm_HI1419"/>
    <property type="match status" value="1"/>
</dbReference>
<dbReference type="KEGG" id="pacp:FAZ97_22015"/>
<evidence type="ECO:0000313" key="2">
    <source>
        <dbReference type="Proteomes" id="UP000434209"/>
    </source>
</evidence>
<dbReference type="InterPro" id="IPR014056">
    <property type="entry name" value="TypeIITA-like_toxin_pred"/>
</dbReference>
<organism evidence="1 2">
    <name type="scientific">Paraburkholderia acidiphila</name>
    <dbReference type="NCBI Taxonomy" id="2571747"/>
    <lineage>
        <taxon>Bacteria</taxon>
        <taxon>Pseudomonadati</taxon>
        <taxon>Pseudomonadota</taxon>
        <taxon>Betaproteobacteria</taxon>
        <taxon>Burkholderiales</taxon>
        <taxon>Burkholderiaceae</taxon>
        <taxon>Paraburkholderia</taxon>
    </lineage>
</organism>
<proteinExistence type="predicted"/>
<sequence>MITLVRSADFDQWLKKLRDARAKARIAARLVSAQHGNFGDYRVLSEGVCEMKIDFGPGYRVYYTRRGTVVYVLLTGGDKSSQDQDIRRAIQMARELTE</sequence>
<name>A0A7Z2JA73_9BURK</name>